<feature type="chain" id="PRO_5008685575" evidence="9">
    <location>
        <begin position="21"/>
        <end position="330"/>
    </location>
</feature>
<keyword evidence="6" id="KW-0997">Cell inner membrane</keyword>
<dbReference type="NCBIfam" id="TIGR01728">
    <property type="entry name" value="SsuA_fam"/>
    <property type="match status" value="1"/>
</dbReference>
<keyword evidence="7 9" id="KW-0732">Signal</keyword>
<dbReference type="STRING" id="411945.GA0061102_10295"/>
<dbReference type="CDD" id="cd13553">
    <property type="entry name" value="PBP2_NrtA_CpmA_like"/>
    <property type="match status" value="1"/>
</dbReference>
<dbReference type="InterPro" id="IPR044527">
    <property type="entry name" value="NrtA/CpmA_ABC-bd_dom"/>
</dbReference>
<evidence type="ECO:0000256" key="8">
    <source>
        <dbReference type="ARBA" id="ARBA00023136"/>
    </source>
</evidence>
<evidence type="ECO:0000313" key="11">
    <source>
        <dbReference type="Proteomes" id="UP000199435"/>
    </source>
</evidence>
<evidence type="ECO:0000256" key="4">
    <source>
        <dbReference type="ARBA" id="ARBA00022448"/>
    </source>
</evidence>
<keyword evidence="5" id="KW-1003">Cell membrane</keyword>
<dbReference type="GO" id="GO:0042626">
    <property type="term" value="F:ATPase-coupled transmembrane transporter activity"/>
    <property type="evidence" value="ECO:0007669"/>
    <property type="project" value="InterPro"/>
</dbReference>
<dbReference type="Gene3D" id="3.40.190.10">
    <property type="entry name" value="Periplasmic binding protein-like II"/>
    <property type="match status" value="2"/>
</dbReference>
<keyword evidence="4" id="KW-0813">Transport</keyword>
<dbReference type="SUPFAM" id="SSF53850">
    <property type="entry name" value="Periplasmic binding protein-like II"/>
    <property type="match status" value="1"/>
</dbReference>
<protein>
    <submittedName>
        <fullName evidence="10">NitT/TauT family transport system substrate-binding protein</fullName>
    </submittedName>
</protein>
<dbReference type="GO" id="GO:0012505">
    <property type="term" value="C:endomembrane system"/>
    <property type="evidence" value="ECO:0007669"/>
    <property type="project" value="UniProtKB-SubCell"/>
</dbReference>
<proteinExistence type="inferred from homology"/>
<evidence type="ECO:0000256" key="9">
    <source>
        <dbReference type="SAM" id="SignalP"/>
    </source>
</evidence>
<feature type="signal peptide" evidence="9">
    <location>
        <begin position="1"/>
        <end position="20"/>
    </location>
</feature>
<keyword evidence="11" id="KW-1185">Reference proteome</keyword>
<comment type="subcellular location">
    <subcellularLocation>
        <location evidence="1">Endomembrane system</location>
    </subcellularLocation>
    <subcellularLocation>
        <location evidence="2">Periplasm</location>
    </subcellularLocation>
</comment>
<dbReference type="InterPro" id="IPR010067">
    <property type="entry name" value="ABC_SsuA_sub-bd"/>
</dbReference>
<evidence type="ECO:0000313" key="10">
    <source>
        <dbReference type="EMBL" id="SCB38807.1"/>
    </source>
</evidence>
<accession>A0A1C3WFG4</accession>
<evidence type="ECO:0000256" key="7">
    <source>
        <dbReference type="ARBA" id="ARBA00022729"/>
    </source>
</evidence>
<evidence type="ECO:0000256" key="2">
    <source>
        <dbReference type="ARBA" id="ARBA00004418"/>
    </source>
</evidence>
<dbReference type="AlphaFoldDB" id="A0A1C3WFG4"/>
<evidence type="ECO:0000256" key="1">
    <source>
        <dbReference type="ARBA" id="ARBA00004308"/>
    </source>
</evidence>
<evidence type="ECO:0000256" key="6">
    <source>
        <dbReference type="ARBA" id="ARBA00022519"/>
    </source>
</evidence>
<dbReference type="Pfam" id="PF13379">
    <property type="entry name" value="NMT1_2"/>
    <property type="match status" value="1"/>
</dbReference>
<comment type="similarity">
    <text evidence="3">Belongs to the bacterial solute-binding protein SsuA/TauA family.</text>
</comment>
<evidence type="ECO:0000256" key="5">
    <source>
        <dbReference type="ARBA" id="ARBA00022475"/>
    </source>
</evidence>
<dbReference type="GO" id="GO:0042597">
    <property type="term" value="C:periplasmic space"/>
    <property type="evidence" value="ECO:0007669"/>
    <property type="project" value="UniProtKB-SubCell"/>
</dbReference>
<dbReference type="Proteomes" id="UP000199435">
    <property type="component" value="Unassembled WGS sequence"/>
</dbReference>
<dbReference type="RefSeq" id="WP_092852887.1">
    <property type="nucleotide sequence ID" value="NZ_FMAH01000029.1"/>
</dbReference>
<reference evidence="11" key="1">
    <citation type="submission" date="2016-08" db="EMBL/GenBank/DDBJ databases">
        <authorList>
            <person name="Varghese N."/>
            <person name="Submissions Spin"/>
        </authorList>
    </citation>
    <scope>NUCLEOTIDE SEQUENCE [LARGE SCALE GENOMIC DNA]</scope>
    <source>
        <strain evidence="11">HAMBI 2971</strain>
    </source>
</reference>
<organism evidence="10 11">
    <name type="scientific">Rhizobium miluonense</name>
    <dbReference type="NCBI Taxonomy" id="411945"/>
    <lineage>
        <taxon>Bacteria</taxon>
        <taxon>Pseudomonadati</taxon>
        <taxon>Pseudomonadota</taxon>
        <taxon>Alphaproteobacteria</taxon>
        <taxon>Hyphomicrobiales</taxon>
        <taxon>Rhizobiaceae</taxon>
        <taxon>Rhizobium/Agrobacterium group</taxon>
        <taxon>Rhizobium</taxon>
    </lineage>
</organism>
<dbReference type="OrthoDB" id="9815602at2"/>
<dbReference type="GO" id="GO:0016020">
    <property type="term" value="C:membrane"/>
    <property type="evidence" value="ECO:0007669"/>
    <property type="project" value="InterPro"/>
</dbReference>
<name>A0A1C3WFG4_9HYPH</name>
<dbReference type="PANTHER" id="PTHR30024:SF47">
    <property type="entry name" value="TAURINE-BINDING PERIPLASMIC PROTEIN"/>
    <property type="match status" value="1"/>
</dbReference>
<gene>
    <name evidence="10" type="ORF">GA0061102_10295</name>
</gene>
<sequence length="330" mass="35271">MKRILPAVLLALAAALPAHAEDTQPLRIGWVQAMANAPALIAEEKGYFREEGLNVDLKGFGDGPVIQQAVAAGEIDVAYIGAPPVYQWAARGLDAKIIAKVNYGQAAVIAKADGPIHLLSDLKGKRLAGVNRGSGMDVLLRGFVLKEAAGLSPDTDLALSQMPVGNMNAALDTGVVDAAFSWEPFISQSVLRGTGRVVFDVNNALPGYPWYVVAAPAKTLKERPDDLVKLLRANSKAIAFLQEHPAEANRIIARSLKLEPLKAVDGSVVPPEAIVAEARKRLGWSGKIEPSDRAFIQRLIDYSVALGFLDKRLNVDEIIDDSFAAKATAQ</sequence>
<keyword evidence="8" id="KW-0472">Membrane</keyword>
<dbReference type="PANTHER" id="PTHR30024">
    <property type="entry name" value="ALIPHATIC SULFONATES-BINDING PROTEIN-RELATED"/>
    <property type="match status" value="1"/>
</dbReference>
<dbReference type="EMBL" id="FMAH01000029">
    <property type="protein sequence ID" value="SCB38807.1"/>
    <property type="molecule type" value="Genomic_DNA"/>
</dbReference>
<evidence type="ECO:0000256" key="3">
    <source>
        <dbReference type="ARBA" id="ARBA00010742"/>
    </source>
</evidence>